<sequence length="238" mass="26768">MRTGTRAQQCFCFLDLLWHLLLFHYSKMDCSYCSPGGSTELLLHLGTLGNEWWWCGFTLVWSTFSRALRDSCVFAGKRDDTIYRLLVWFSGSGERGYHWGGCSGKEMLKTWKGVQEGRTRLVRSCGAKPARRNAIYDTFISKSVFYPLVSSDALSPCRGCPRGGTEQHLARGRMSLCLDRRRLPDGFYESRYRAGPVGRGDIVFQDKAMTGSRGGVPLTLAAQLASYRSCFLSAPLRP</sequence>
<dbReference type="RefSeq" id="XP_060418338.1">
    <property type="nucleotide sequence ID" value="XM_060552632.1"/>
</dbReference>
<feature type="chain" id="PRO_5042168901" evidence="1">
    <location>
        <begin position="29"/>
        <end position="238"/>
    </location>
</feature>
<evidence type="ECO:0000256" key="1">
    <source>
        <dbReference type="SAM" id="SignalP"/>
    </source>
</evidence>
<dbReference type="Proteomes" id="UP001230504">
    <property type="component" value="Unassembled WGS sequence"/>
</dbReference>
<evidence type="ECO:0000313" key="3">
    <source>
        <dbReference type="Proteomes" id="UP001230504"/>
    </source>
</evidence>
<accession>A0AAD8Q901</accession>
<gene>
    <name evidence="2" type="ORF">LY79DRAFT_348843</name>
</gene>
<name>A0AAD8Q901_9PEZI</name>
<dbReference type="GeneID" id="85436872"/>
<proteinExistence type="predicted"/>
<reference evidence="2" key="1">
    <citation type="submission" date="2021-06" db="EMBL/GenBank/DDBJ databases">
        <title>Comparative genomics, transcriptomics and evolutionary studies reveal genomic signatures of adaptation to plant cell wall in hemibiotrophic fungi.</title>
        <authorList>
            <consortium name="DOE Joint Genome Institute"/>
            <person name="Baroncelli R."/>
            <person name="Diaz J.F."/>
            <person name="Benocci T."/>
            <person name="Peng M."/>
            <person name="Battaglia E."/>
            <person name="Haridas S."/>
            <person name="Andreopoulos W."/>
            <person name="Labutti K."/>
            <person name="Pangilinan J."/>
            <person name="Floch G.L."/>
            <person name="Makela M.R."/>
            <person name="Henrissat B."/>
            <person name="Grigoriev I.V."/>
            <person name="Crouch J.A."/>
            <person name="De Vries R.P."/>
            <person name="Sukno S.A."/>
            <person name="Thon M.R."/>
        </authorList>
    </citation>
    <scope>NUCLEOTIDE SEQUENCE</scope>
    <source>
        <strain evidence="2">CBS 125086</strain>
    </source>
</reference>
<keyword evidence="1" id="KW-0732">Signal</keyword>
<protein>
    <submittedName>
        <fullName evidence="2">Uncharacterized protein</fullName>
    </submittedName>
</protein>
<evidence type="ECO:0000313" key="2">
    <source>
        <dbReference type="EMBL" id="KAK1597566.1"/>
    </source>
</evidence>
<organism evidence="2 3">
    <name type="scientific">Colletotrichum navitas</name>
    <dbReference type="NCBI Taxonomy" id="681940"/>
    <lineage>
        <taxon>Eukaryota</taxon>
        <taxon>Fungi</taxon>
        <taxon>Dikarya</taxon>
        <taxon>Ascomycota</taxon>
        <taxon>Pezizomycotina</taxon>
        <taxon>Sordariomycetes</taxon>
        <taxon>Hypocreomycetidae</taxon>
        <taxon>Glomerellales</taxon>
        <taxon>Glomerellaceae</taxon>
        <taxon>Colletotrichum</taxon>
        <taxon>Colletotrichum graminicola species complex</taxon>
    </lineage>
</organism>
<comment type="caution">
    <text evidence="2">The sequence shown here is derived from an EMBL/GenBank/DDBJ whole genome shotgun (WGS) entry which is preliminary data.</text>
</comment>
<dbReference type="AlphaFoldDB" id="A0AAD8Q901"/>
<feature type="signal peptide" evidence="1">
    <location>
        <begin position="1"/>
        <end position="28"/>
    </location>
</feature>
<dbReference type="EMBL" id="JAHLJV010000007">
    <property type="protein sequence ID" value="KAK1597566.1"/>
    <property type="molecule type" value="Genomic_DNA"/>
</dbReference>
<keyword evidence="3" id="KW-1185">Reference proteome</keyword>